<feature type="transmembrane region" description="Helical" evidence="1">
    <location>
        <begin position="49"/>
        <end position="71"/>
    </location>
</feature>
<dbReference type="OMA" id="MYCILRK"/>
<accession>A0A2K5L3L5</accession>
<name>A0A2K5L3L5_CERAT</name>
<sequence>MATNKSCNQNWYIKIYCTLGDCCHFLVLLGPHHKGMYCILRENYSSYTFYINCAVLSTAIINGPIVPKLVIRLTLQK</sequence>
<organism evidence="2 3">
    <name type="scientific">Cercocebus atys</name>
    <name type="common">Sooty mangabey</name>
    <name type="synonym">Cercocebus torquatus atys</name>
    <dbReference type="NCBI Taxonomy" id="9531"/>
    <lineage>
        <taxon>Eukaryota</taxon>
        <taxon>Metazoa</taxon>
        <taxon>Chordata</taxon>
        <taxon>Craniata</taxon>
        <taxon>Vertebrata</taxon>
        <taxon>Euteleostomi</taxon>
        <taxon>Mammalia</taxon>
        <taxon>Eutheria</taxon>
        <taxon>Euarchontoglires</taxon>
        <taxon>Primates</taxon>
        <taxon>Haplorrhini</taxon>
        <taxon>Catarrhini</taxon>
        <taxon>Cercopithecidae</taxon>
        <taxon>Cercopithecinae</taxon>
        <taxon>Cercocebus</taxon>
    </lineage>
</organism>
<feature type="transmembrane region" description="Helical" evidence="1">
    <location>
        <begin position="12"/>
        <end position="29"/>
    </location>
</feature>
<evidence type="ECO:0000313" key="3">
    <source>
        <dbReference type="Proteomes" id="UP000233060"/>
    </source>
</evidence>
<dbReference type="GeneTree" id="ENSGT00910000147474"/>
<reference evidence="2" key="1">
    <citation type="submission" date="2025-08" db="UniProtKB">
        <authorList>
            <consortium name="Ensembl"/>
        </authorList>
    </citation>
    <scope>IDENTIFICATION</scope>
</reference>
<evidence type="ECO:0000256" key="1">
    <source>
        <dbReference type="SAM" id="Phobius"/>
    </source>
</evidence>
<dbReference type="AlphaFoldDB" id="A0A2K5L3L5"/>
<proteinExistence type="predicted"/>
<dbReference type="Proteomes" id="UP000233060">
    <property type="component" value="Unassembled WGS sequence"/>
</dbReference>
<keyword evidence="1" id="KW-0472">Membrane</keyword>
<keyword evidence="1" id="KW-0812">Transmembrane</keyword>
<keyword evidence="3" id="KW-1185">Reference proteome</keyword>
<dbReference type="Bgee" id="ENSCATG00000022461">
    <property type="expression patterns" value="Expressed in frontal cortex and 10 other cell types or tissues"/>
</dbReference>
<reference evidence="2" key="2">
    <citation type="submission" date="2025-09" db="UniProtKB">
        <authorList>
            <consortium name="Ensembl"/>
        </authorList>
    </citation>
    <scope>IDENTIFICATION</scope>
</reference>
<keyword evidence="1" id="KW-1133">Transmembrane helix</keyword>
<dbReference type="Ensembl" id="ENSCATT00000025945.1">
    <property type="protein sequence ID" value="ENSCATP00000007524.1"/>
    <property type="gene ID" value="ENSCATG00000022461.1"/>
</dbReference>
<protein>
    <submittedName>
        <fullName evidence="2">Uncharacterized protein</fullName>
    </submittedName>
</protein>
<evidence type="ECO:0000313" key="2">
    <source>
        <dbReference type="Ensembl" id="ENSCATP00000007524.1"/>
    </source>
</evidence>